<sequence length="249" mass="29513">MPRIFIILGLATLLMFGGMYCQYREQQNEQQALDIYQTVLLEKAELIYSQARDWSKPIQVDISDPRLTGDYKIMADFVLSHMIQNAEARNTYLRELKALGWDQFLNINRLEKDKKQNYTETENMLKQAHILAEQFRLQTQQREQNAVDQAKHLGINARYRHQLAENMKASLKQDEALVMFEIEMQILSKAEAIFTVLKNNKWEKKKNTFMFYEDKPLQQFNALYKEVLALTAQLEQVKKQNRREVEQKL</sequence>
<name>A0A3B7LUB3_9GAMM</name>
<accession>A0A3B7LUB3</accession>
<dbReference type="AlphaFoldDB" id="A0A3B7LUB3"/>
<gene>
    <name evidence="2" type="ORF">CDG60_02335</name>
</gene>
<evidence type="ECO:0000313" key="3">
    <source>
        <dbReference type="Proteomes" id="UP000263753"/>
    </source>
</evidence>
<organism evidence="2 3">
    <name type="scientific">Acinetobacter chinensis</name>
    <dbReference type="NCBI Taxonomy" id="2004650"/>
    <lineage>
        <taxon>Bacteria</taxon>
        <taxon>Pseudomonadati</taxon>
        <taxon>Pseudomonadota</taxon>
        <taxon>Gammaproteobacteria</taxon>
        <taxon>Moraxellales</taxon>
        <taxon>Moraxellaceae</taxon>
        <taxon>Acinetobacter</taxon>
    </lineage>
</organism>
<feature type="coiled-coil region" evidence="1">
    <location>
        <begin position="220"/>
        <end position="247"/>
    </location>
</feature>
<evidence type="ECO:0000313" key="2">
    <source>
        <dbReference type="EMBL" id="AXY55534.1"/>
    </source>
</evidence>
<dbReference type="EMBL" id="CP032134">
    <property type="protein sequence ID" value="AXY55534.1"/>
    <property type="molecule type" value="Genomic_DNA"/>
</dbReference>
<dbReference type="Proteomes" id="UP000263753">
    <property type="component" value="Chromosome"/>
</dbReference>
<dbReference type="RefSeq" id="WP_087512594.1">
    <property type="nucleotide sequence ID" value="NZ_CP032134.1"/>
</dbReference>
<protein>
    <submittedName>
        <fullName evidence="2">Uncharacterized protein</fullName>
    </submittedName>
</protein>
<dbReference type="KEGG" id="achi:CDG60_02335"/>
<evidence type="ECO:0000256" key="1">
    <source>
        <dbReference type="SAM" id="Coils"/>
    </source>
</evidence>
<keyword evidence="1" id="KW-0175">Coiled coil</keyword>
<reference evidence="3" key="1">
    <citation type="submission" date="2018-09" db="EMBL/GenBank/DDBJ databases">
        <title>The complete genome of Acinetobacter sp. strain WCHAc010005.</title>
        <authorList>
            <person name="Hu Y."/>
            <person name="Long H."/>
            <person name="Feng Y."/>
            <person name="Zong Z."/>
        </authorList>
    </citation>
    <scope>NUCLEOTIDE SEQUENCE [LARGE SCALE GENOMIC DNA]</scope>
    <source>
        <strain evidence="3">WCHAc010005</strain>
    </source>
</reference>
<proteinExistence type="predicted"/>